<feature type="binding site" evidence="11">
    <location>
        <position position="169"/>
    </location>
    <ligand>
        <name>Mg(2+)</name>
        <dbReference type="ChEBI" id="CHEBI:18420"/>
    </ligand>
</feature>
<dbReference type="Proteomes" id="UP000319383">
    <property type="component" value="Chromosome"/>
</dbReference>
<evidence type="ECO:0000256" key="5">
    <source>
        <dbReference type="ARBA" id="ARBA00022723"/>
    </source>
</evidence>
<evidence type="ECO:0000256" key="3">
    <source>
        <dbReference type="ARBA" id="ARBA00022630"/>
    </source>
</evidence>
<reference evidence="12 13" key="1">
    <citation type="submission" date="2019-02" db="EMBL/GenBank/DDBJ databases">
        <title>Deep-cultivation of Planctomycetes and their phenomic and genomic characterization uncovers novel biology.</title>
        <authorList>
            <person name="Wiegand S."/>
            <person name="Jogler M."/>
            <person name="Boedeker C."/>
            <person name="Pinto D."/>
            <person name="Vollmers J."/>
            <person name="Rivas-Marin E."/>
            <person name="Kohn T."/>
            <person name="Peeters S.H."/>
            <person name="Heuer A."/>
            <person name="Rast P."/>
            <person name="Oberbeckmann S."/>
            <person name="Bunk B."/>
            <person name="Jeske O."/>
            <person name="Meyerdierks A."/>
            <person name="Storesund J.E."/>
            <person name="Kallscheuer N."/>
            <person name="Luecker S."/>
            <person name="Lage O.M."/>
            <person name="Pohl T."/>
            <person name="Merkel B.J."/>
            <person name="Hornburger P."/>
            <person name="Mueller R.-W."/>
            <person name="Bruemmer F."/>
            <person name="Labrenz M."/>
            <person name="Spormann A.M."/>
            <person name="Op den Camp H."/>
            <person name="Overmann J."/>
            <person name="Amann R."/>
            <person name="Jetten M.S.M."/>
            <person name="Mascher T."/>
            <person name="Medema M.H."/>
            <person name="Devos D.P."/>
            <person name="Kaster A.-K."/>
            <person name="Ovreas L."/>
            <person name="Rohde M."/>
            <person name="Galperin M.Y."/>
            <person name="Jogler C."/>
        </authorList>
    </citation>
    <scope>NUCLEOTIDE SEQUENCE [LARGE SCALE GENOMIC DNA]</scope>
    <source>
        <strain evidence="12 13">Mal52</strain>
    </source>
</reference>
<name>A0A517ZLG6_9PLAN</name>
<dbReference type="EC" id="2.7.1.180" evidence="1 10"/>
<evidence type="ECO:0000256" key="1">
    <source>
        <dbReference type="ARBA" id="ARBA00011955"/>
    </source>
</evidence>
<evidence type="ECO:0000256" key="10">
    <source>
        <dbReference type="PIRNR" id="PIRNR006268"/>
    </source>
</evidence>
<gene>
    <name evidence="12" type="primary">apbE_2</name>
    <name evidence="12" type="ORF">Mal52_17450</name>
</gene>
<proteinExistence type="inferred from homology"/>
<comment type="catalytic activity">
    <reaction evidence="9 10">
        <text>L-threonyl-[protein] + FAD = FMN-L-threonyl-[protein] + AMP + H(+)</text>
        <dbReference type="Rhea" id="RHEA:36847"/>
        <dbReference type="Rhea" id="RHEA-COMP:11060"/>
        <dbReference type="Rhea" id="RHEA-COMP:11061"/>
        <dbReference type="ChEBI" id="CHEBI:15378"/>
        <dbReference type="ChEBI" id="CHEBI:30013"/>
        <dbReference type="ChEBI" id="CHEBI:57692"/>
        <dbReference type="ChEBI" id="CHEBI:74257"/>
        <dbReference type="ChEBI" id="CHEBI:456215"/>
        <dbReference type="EC" id="2.7.1.180"/>
    </reaction>
</comment>
<dbReference type="GO" id="GO:0046872">
    <property type="term" value="F:metal ion binding"/>
    <property type="evidence" value="ECO:0007669"/>
    <property type="project" value="UniProtKB-UniRule"/>
</dbReference>
<keyword evidence="13" id="KW-1185">Reference proteome</keyword>
<dbReference type="KEGG" id="sdyn:Mal52_17450"/>
<dbReference type="Pfam" id="PF02424">
    <property type="entry name" value="ApbE"/>
    <property type="match status" value="1"/>
</dbReference>
<dbReference type="PANTHER" id="PTHR30040">
    <property type="entry name" value="THIAMINE BIOSYNTHESIS LIPOPROTEIN APBE"/>
    <property type="match status" value="1"/>
</dbReference>
<feature type="binding site" evidence="11">
    <location>
        <position position="282"/>
    </location>
    <ligand>
        <name>Mg(2+)</name>
        <dbReference type="ChEBI" id="CHEBI:18420"/>
    </ligand>
</feature>
<evidence type="ECO:0000256" key="4">
    <source>
        <dbReference type="ARBA" id="ARBA00022679"/>
    </source>
</evidence>
<evidence type="ECO:0000256" key="7">
    <source>
        <dbReference type="ARBA" id="ARBA00022842"/>
    </source>
</evidence>
<accession>A0A517ZLG6</accession>
<feature type="binding site" evidence="11">
    <location>
        <position position="286"/>
    </location>
    <ligand>
        <name>Mg(2+)</name>
        <dbReference type="ChEBI" id="CHEBI:18420"/>
    </ligand>
</feature>
<dbReference type="GO" id="GO:0016740">
    <property type="term" value="F:transferase activity"/>
    <property type="evidence" value="ECO:0007669"/>
    <property type="project" value="UniProtKB-UniRule"/>
</dbReference>
<protein>
    <recommendedName>
        <fullName evidence="2 10">FAD:protein FMN transferase</fullName>
        <ecNumber evidence="1 10">2.7.1.180</ecNumber>
    </recommendedName>
    <alternativeName>
        <fullName evidence="8 10">Flavin transferase</fullName>
    </alternativeName>
</protein>
<dbReference type="InterPro" id="IPR024932">
    <property type="entry name" value="ApbE"/>
</dbReference>
<evidence type="ECO:0000256" key="6">
    <source>
        <dbReference type="ARBA" id="ARBA00022827"/>
    </source>
</evidence>
<keyword evidence="5 10" id="KW-0479">Metal-binding</keyword>
<dbReference type="AlphaFoldDB" id="A0A517ZLG6"/>
<dbReference type="InterPro" id="IPR003374">
    <property type="entry name" value="ApbE-like_sf"/>
</dbReference>
<dbReference type="RefSeq" id="WP_197534750.1">
    <property type="nucleotide sequence ID" value="NZ_CP036276.1"/>
</dbReference>
<dbReference type="Gene3D" id="3.10.520.10">
    <property type="entry name" value="ApbE-like domains"/>
    <property type="match status" value="1"/>
</dbReference>
<dbReference type="PIRSF" id="PIRSF006268">
    <property type="entry name" value="ApbE"/>
    <property type="match status" value="1"/>
</dbReference>
<keyword evidence="6 10" id="KW-0274">FAD</keyword>
<keyword evidence="12" id="KW-0449">Lipoprotein</keyword>
<evidence type="ECO:0000256" key="8">
    <source>
        <dbReference type="ARBA" id="ARBA00031306"/>
    </source>
</evidence>
<evidence type="ECO:0000256" key="11">
    <source>
        <dbReference type="PIRSR" id="PIRSR006268-2"/>
    </source>
</evidence>
<comment type="cofactor">
    <cofactor evidence="11">
        <name>Mg(2+)</name>
        <dbReference type="ChEBI" id="CHEBI:18420"/>
    </cofactor>
    <cofactor evidence="11">
        <name>Mn(2+)</name>
        <dbReference type="ChEBI" id="CHEBI:29035"/>
    </cofactor>
    <text evidence="11">Magnesium. Can also use manganese.</text>
</comment>
<evidence type="ECO:0000313" key="13">
    <source>
        <dbReference type="Proteomes" id="UP000319383"/>
    </source>
</evidence>
<sequence length="330" mass="35612">MTLLCAVLLSANPTAPETWHRYEFQRIRMGIPVKISLYATDDDTAKHAAQAAFARMKQLDRILSDYDPDSELMQLCAQAGSDRDIPVSKDLKVVLEHSLRVSRETDGAFDVTVGPLVKLWRKARRKKQLPTAEALTEARAAVGYESIVLDAQSSKVRLIKPNMRLDLGGIAKGYAADQALLELKKHGVSRALIDAGGDIVVGDPPPDKDGWRIGMAPLQKRDGPPSRYVTLKNAGIATSGDAWQFVEIDGQRYSHIIDRNTGYGLTERSSVTVIAADGITSDALASAVSVLGVERGLALIEKTCGTSALVVTLEEGQPVVHASKAFPAGE</sequence>
<keyword evidence="7 10" id="KW-0460">Magnesium</keyword>
<dbReference type="SUPFAM" id="SSF143631">
    <property type="entry name" value="ApbE-like"/>
    <property type="match status" value="1"/>
</dbReference>
<keyword evidence="3 10" id="KW-0285">Flavoprotein</keyword>
<dbReference type="PANTHER" id="PTHR30040:SF2">
    <property type="entry name" value="FAD:PROTEIN FMN TRANSFERASE"/>
    <property type="match status" value="1"/>
</dbReference>
<keyword evidence="4 10" id="KW-0808">Transferase</keyword>
<evidence type="ECO:0000256" key="9">
    <source>
        <dbReference type="ARBA" id="ARBA00048540"/>
    </source>
</evidence>
<evidence type="ECO:0000256" key="2">
    <source>
        <dbReference type="ARBA" id="ARBA00016337"/>
    </source>
</evidence>
<evidence type="ECO:0000313" key="12">
    <source>
        <dbReference type="EMBL" id="QDU43273.1"/>
    </source>
</evidence>
<dbReference type="EMBL" id="CP036276">
    <property type="protein sequence ID" value="QDU43273.1"/>
    <property type="molecule type" value="Genomic_DNA"/>
</dbReference>
<comment type="similarity">
    <text evidence="10">Belongs to the ApbE family.</text>
</comment>
<organism evidence="12 13">
    <name type="scientific">Symmachiella dynata</name>
    <dbReference type="NCBI Taxonomy" id="2527995"/>
    <lineage>
        <taxon>Bacteria</taxon>
        <taxon>Pseudomonadati</taxon>
        <taxon>Planctomycetota</taxon>
        <taxon>Planctomycetia</taxon>
        <taxon>Planctomycetales</taxon>
        <taxon>Planctomycetaceae</taxon>
        <taxon>Symmachiella</taxon>
    </lineage>
</organism>